<dbReference type="Gene3D" id="3.50.50.60">
    <property type="entry name" value="FAD/NAD(P)-binding domain"/>
    <property type="match status" value="1"/>
</dbReference>
<dbReference type="InterPro" id="IPR002937">
    <property type="entry name" value="Amino_oxidase"/>
</dbReference>
<feature type="domain" description="Amine oxidase" evidence="4">
    <location>
        <begin position="1"/>
        <end position="249"/>
    </location>
</feature>
<evidence type="ECO:0000259" key="4">
    <source>
        <dbReference type="Pfam" id="PF01593"/>
    </source>
</evidence>
<protein>
    <recommendedName>
        <fullName evidence="3">Pyridine nucleotide-disulfide oxidoreductase domain-containing protein 2</fullName>
    </recommendedName>
</protein>
<dbReference type="Proteomes" id="UP001501612">
    <property type="component" value="Unassembled WGS sequence"/>
</dbReference>
<evidence type="ECO:0000313" key="6">
    <source>
        <dbReference type="Proteomes" id="UP001501612"/>
    </source>
</evidence>
<sequence length="469" mass="49080">MAAALRLARAGVRVTVVESYDEPGGGLRSVTDATVPGLVHDLGAGFHPLLIDNPFTREVDLIAAGVEWAWPEVQFAHPLDAALDPGHGAAAYRSVEETAAGLGRDGAAWRRIFAPLVEGWDELAVDALQPPLHVPRHPVGLARFGAQAVLPAAVMARAFRTERARALWTGIATHGFRPPTVPMSSAIALMLGTAAHKYGWPVAVGGSQRIVDATTRLLAEAGGRVETGRRVASLDELGSPDLVMLDTGPGEALRILGDRAPALTRRSYGRWPAGPAAFQVSFAVDGGIPWDYEPARRAGTLHLGGSLADTTSAERSVERGRLPRLPYVLLGQQYLADPSRAQGSVVPIDCYAHVPAGWDDGDAALAAVVDRIAAYAPGFRDRVVATAVRGPAQLFAENPNWIGGDIAAGLVTPLRLAWGARPSLSPYDTGVAGVHLCSAVTPPGPGAHGLCGWNAAGVALDRLERAAAS</sequence>
<gene>
    <name evidence="5" type="ORF">GCM10009737_29640</name>
</gene>
<comment type="subunit">
    <text evidence="2">Interacts with COX5B; this interaction may contribute to localize PYROXD2 to the inner face of the inner mitochondrial membrane.</text>
</comment>
<dbReference type="InterPro" id="IPR036188">
    <property type="entry name" value="FAD/NAD-bd_sf"/>
</dbReference>
<evidence type="ECO:0000256" key="1">
    <source>
        <dbReference type="ARBA" id="ARBA00037217"/>
    </source>
</evidence>
<reference evidence="6" key="1">
    <citation type="journal article" date="2019" name="Int. J. Syst. Evol. Microbiol.">
        <title>The Global Catalogue of Microorganisms (GCM) 10K type strain sequencing project: providing services to taxonomists for standard genome sequencing and annotation.</title>
        <authorList>
            <consortium name="The Broad Institute Genomics Platform"/>
            <consortium name="The Broad Institute Genome Sequencing Center for Infectious Disease"/>
            <person name="Wu L."/>
            <person name="Ma J."/>
        </authorList>
    </citation>
    <scope>NUCLEOTIDE SEQUENCE [LARGE SCALE GENOMIC DNA]</scope>
    <source>
        <strain evidence="6">JCM 14046</strain>
    </source>
</reference>
<accession>A0ABP5AYN1</accession>
<dbReference type="EMBL" id="BAAAMY010000007">
    <property type="protein sequence ID" value="GAA1925918.1"/>
    <property type="molecule type" value="Genomic_DNA"/>
</dbReference>
<organism evidence="5 6">
    <name type="scientific">Nocardioides lentus</name>
    <dbReference type="NCBI Taxonomy" id="338077"/>
    <lineage>
        <taxon>Bacteria</taxon>
        <taxon>Bacillati</taxon>
        <taxon>Actinomycetota</taxon>
        <taxon>Actinomycetes</taxon>
        <taxon>Propionibacteriales</taxon>
        <taxon>Nocardioidaceae</taxon>
        <taxon>Nocardioides</taxon>
    </lineage>
</organism>
<keyword evidence="6" id="KW-1185">Reference proteome</keyword>
<evidence type="ECO:0000256" key="2">
    <source>
        <dbReference type="ARBA" id="ARBA00038825"/>
    </source>
</evidence>
<dbReference type="Pfam" id="PF01593">
    <property type="entry name" value="Amino_oxidase"/>
    <property type="match status" value="1"/>
</dbReference>
<comment type="caution">
    <text evidence="5">The sequence shown here is derived from an EMBL/GenBank/DDBJ whole genome shotgun (WGS) entry which is preliminary data.</text>
</comment>
<proteinExistence type="predicted"/>
<dbReference type="PANTHER" id="PTHR10668:SF105">
    <property type="entry name" value="DEHYDROGENASE-RELATED"/>
    <property type="match status" value="1"/>
</dbReference>
<name>A0ABP5AYN1_9ACTN</name>
<evidence type="ECO:0000313" key="5">
    <source>
        <dbReference type="EMBL" id="GAA1925918.1"/>
    </source>
</evidence>
<evidence type="ECO:0000256" key="3">
    <source>
        <dbReference type="ARBA" id="ARBA00040298"/>
    </source>
</evidence>
<dbReference type="PANTHER" id="PTHR10668">
    <property type="entry name" value="PHYTOENE DEHYDROGENASE"/>
    <property type="match status" value="1"/>
</dbReference>
<comment type="function">
    <text evidence="1">Probable oxidoreductase that may play a role as regulator of mitochondrial function.</text>
</comment>
<dbReference type="SUPFAM" id="SSF51905">
    <property type="entry name" value="FAD/NAD(P)-binding domain"/>
    <property type="match status" value="1"/>
</dbReference>